<proteinExistence type="predicted"/>
<organism evidence="2 3">
    <name type="scientific">Kibdelosporangium phytohabitans</name>
    <dbReference type="NCBI Taxonomy" id="860235"/>
    <lineage>
        <taxon>Bacteria</taxon>
        <taxon>Bacillati</taxon>
        <taxon>Actinomycetota</taxon>
        <taxon>Actinomycetes</taxon>
        <taxon>Pseudonocardiales</taxon>
        <taxon>Pseudonocardiaceae</taxon>
        <taxon>Kibdelosporangium</taxon>
    </lineage>
</organism>
<sequence>MKVGLEGDVCLPENGFAVYRALGGPKEMHAYPRCAHHAGLLWVMPKVADFLDQHLSPEKRDD</sequence>
<dbReference type="EMBL" id="CP012752">
    <property type="protein sequence ID" value="ALG11422.1"/>
    <property type="molecule type" value="Genomic_DNA"/>
</dbReference>
<dbReference type="SUPFAM" id="SSF53474">
    <property type="entry name" value="alpha/beta-Hydrolases"/>
    <property type="match status" value="1"/>
</dbReference>
<dbReference type="InterPro" id="IPR008391">
    <property type="entry name" value="AXE1_dom"/>
</dbReference>
<dbReference type="Pfam" id="PF05448">
    <property type="entry name" value="AXE1"/>
    <property type="match status" value="1"/>
</dbReference>
<keyword evidence="3" id="KW-1185">Reference proteome</keyword>
<dbReference type="Proteomes" id="UP000063699">
    <property type="component" value="Chromosome"/>
</dbReference>
<dbReference type="AlphaFoldDB" id="A0A0N9HVP2"/>
<evidence type="ECO:0000313" key="2">
    <source>
        <dbReference type="EMBL" id="ALG11422.1"/>
    </source>
</evidence>
<dbReference type="KEGG" id="kphy:AOZ06_35210"/>
<feature type="domain" description="Acetyl xylan esterase" evidence="1">
    <location>
        <begin position="1"/>
        <end position="53"/>
    </location>
</feature>
<protein>
    <recommendedName>
        <fullName evidence="1">Acetyl xylan esterase domain-containing protein</fullName>
    </recommendedName>
</protein>
<evidence type="ECO:0000259" key="1">
    <source>
        <dbReference type="Pfam" id="PF05448"/>
    </source>
</evidence>
<reference evidence="2 3" key="1">
    <citation type="submission" date="2015-07" db="EMBL/GenBank/DDBJ databases">
        <title>Genome sequencing of Kibdelosporangium phytohabitans.</title>
        <authorList>
            <person name="Qin S."/>
            <person name="Xing K."/>
        </authorList>
    </citation>
    <scope>NUCLEOTIDE SEQUENCE [LARGE SCALE GENOMIC DNA]</scope>
    <source>
        <strain evidence="2 3">KLBMP1111</strain>
    </source>
</reference>
<dbReference type="STRING" id="860235.AOZ06_35210"/>
<gene>
    <name evidence="2" type="ORF">AOZ06_35210</name>
</gene>
<dbReference type="RefSeq" id="WP_054293323.1">
    <property type="nucleotide sequence ID" value="NZ_CP012752.1"/>
</dbReference>
<evidence type="ECO:0000313" key="3">
    <source>
        <dbReference type="Proteomes" id="UP000063699"/>
    </source>
</evidence>
<dbReference type="Gene3D" id="3.40.50.1820">
    <property type="entry name" value="alpha/beta hydrolase"/>
    <property type="match status" value="1"/>
</dbReference>
<accession>A0A0N9HVP2</accession>
<name>A0A0N9HVP2_9PSEU</name>
<dbReference type="InterPro" id="IPR029058">
    <property type="entry name" value="AB_hydrolase_fold"/>
</dbReference>